<dbReference type="Pfam" id="PF02597">
    <property type="entry name" value="ThiS"/>
    <property type="match status" value="1"/>
</dbReference>
<dbReference type="InterPro" id="IPR003749">
    <property type="entry name" value="ThiS/MoaD-like"/>
</dbReference>
<dbReference type="EMBL" id="JAFVMH010000001">
    <property type="protein sequence ID" value="MBO1324090.1"/>
    <property type="molecule type" value="Genomic_DNA"/>
</dbReference>
<evidence type="ECO:0000313" key="1">
    <source>
        <dbReference type="EMBL" id="MBO1324090.1"/>
    </source>
</evidence>
<comment type="caution">
    <text evidence="1">The sequence shown here is derived from an EMBL/GenBank/DDBJ whole genome shotgun (WGS) entry which is preliminary data.</text>
</comment>
<dbReference type="RefSeq" id="WP_207844745.1">
    <property type="nucleotide sequence ID" value="NZ_JAFVMH010000001.1"/>
</dbReference>
<evidence type="ECO:0000313" key="2">
    <source>
        <dbReference type="Proteomes" id="UP000664073"/>
    </source>
</evidence>
<dbReference type="Proteomes" id="UP000664073">
    <property type="component" value="Unassembled WGS sequence"/>
</dbReference>
<dbReference type="Gene3D" id="3.10.20.30">
    <property type="match status" value="1"/>
</dbReference>
<reference evidence="1" key="1">
    <citation type="submission" date="2021-03" db="EMBL/GenBank/DDBJ databases">
        <title>The complete genome sequence of Acetobacter sp. TBRC 12339.</title>
        <authorList>
            <person name="Charoenyingcharoen P."/>
            <person name="Yukphan P."/>
        </authorList>
    </citation>
    <scope>NUCLEOTIDE SEQUENCE</scope>
    <source>
        <strain evidence="1">TBRC 12339</strain>
    </source>
</reference>
<dbReference type="NCBIfam" id="TIGR01683">
    <property type="entry name" value="thiS"/>
    <property type="match status" value="1"/>
</dbReference>
<gene>
    <name evidence="1" type="primary">thiS</name>
    <name evidence="1" type="ORF">J2D77_02815</name>
</gene>
<dbReference type="SUPFAM" id="SSF54285">
    <property type="entry name" value="MoaD/ThiS"/>
    <property type="match status" value="1"/>
</dbReference>
<protein>
    <submittedName>
        <fullName evidence="1">Sulfur carrier protein ThiS</fullName>
    </submittedName>
</protein>
<dbReference type="InterPro" id="IPR012675">
    <property type="entry name" value="Beta-grasp_dom_sf"/>
</dbReference>
<dbReference type="CDD" id="cd00565">
    <property type="entry name" value="Ubl_ThiS"/>
    <property type="match status" value="1"/>
</dbReference>
<proteinExistence type="predicted"/>
<sequence>MKLVVNDETHEVSARTLAALIDELGYSGARIATALDGVFVPAPQRERTPIIEGMRVEIVAPMQGG</sequence>
<keyword evidence="2" id="KW-1185">Reference proteome</keyword>
<dbReference type="InterPro" id="IPR010035">
    <property type="entry name" value="Thi_S"/>
</dbReference>
<accession>A0A939HJW1</accession>
<name>A0A939HJW1_9PROT</name>
<dbReference type="AlphaFoldDB" id="A0A939HJW1"/>
<organism evidence="1 2">
    <name type="scientific">Acetobacter garciniae</name>
    <dbReference type="NCBI Taxonomy" id="2817435"/>
    <lineage>
        <taxon>Bacteria</taxon>
        <taxon>Pseudomonadati</taxon>
        <taxon>Pseudomonadota</taxon>
        <taxon>Alphaproteobacteria</taxon>
        <taxon>Acetobacterales</taxon>
        <taxon>Acetobacteraceae</taxon>
        <taxon>Acetobacter</taxon>
    </lineage>
</organism>
<dbReference type="InterPro" id="IPR016155">
    <property type="entry name" value="Mopterin_synth/thiamin_S_b"/>
</dbReference>